<keyword evidence="4" id="KW-1185">Reference proteome</keyword>
<dbReference type="OMA" id="CAGRSHM"/>
<evidence type="ECO:0000256" key="2">
    <source>
        <dbReference type="SAM" id="SignalP"/>
    </source>
</evidence>
<dbReference type="Pfam" id="PF03283">
    <property type="entry name" value="PAE"/>
    <property type="match status" value="1"/>
</dbReference>
<dbReference type="EMBL" id="LN902845">
    <property type="protein sequence ID" value="CUT99431.1"/>
    <property type="molecule type" value="Genomic_DNA"/>
</dbReference>
<organism evidence="3 4">
    <name type="scientific">Echinococcus multilocularis</name>
    <name type="common">Fox tapeworm</name>
    <dbReference type="NCBI Taxonomy" id="6211"/>
    <lineage>
        <taxon>Eukaryota</taxon>
        <taxon>Metazoa</taxon>
        <taxon>Spiralia</taxon>
        <taxon>Lophotrochozoa</taxon>
        <taxon>Platyhelminthes</taxon>
        <taxon>Cestoda</taxon>
        <taxon>Eucestoda</taxon>
        <taxon>Cyclophyllidea</taxon>
        <taxon>Taeniidae</taxon>
        <taxon>Echinococcus</taxon>
    </lineage>
</organism>
<dbReference type="OrthoDB" id="2015280at2759"/>
<proteinExistence type="inferred from homology"/>
<name>A0A068Y747_ECHMU</name>
<reference evidence="3" key="1">
    <citation type="journal article" date="2013" name="Nature">
        <title>The genomes of four tapeworm species reveal adaptations to parasitism.</title>
        <authorList>
            <person name="Tsai I.J."/>
            <person name="Zarowiecki M."/>
            <person name="Holroyd N."/>
            <person name="Garciarrubio A."/>
            <person name="Sanchez-Flores A."/>
            <person name="Brooks K.L."/>
            <person name="Tracey A."/>
            <person name="Bobes R.J."/>
            <person name="Fragoso G."/>
            <person name="Sciutto E."/>
            <person name="Aslett M."/>
            <person name="Beasley H."/>
            <person name="Bennett H.M."/>
            <person name="Cai J."/>
            <person name="Camicia F."/>
            <person name="Clark R."/>
            <person name="Cucher M."/>
            <person name="De Silva N."/>
            <person name="Day T.A."/>
            <person name="Deplazes P."/>
            <person name="Estrada K."/>
            <person name="Fernandez C."/>
            <person name="Holland P.W."/>
            <person name="Hou J."/>
            <person name="Hu S."/>
            <person name="Huckvale T."/>
            <person name="Hung S.S."/>
            <person name="Kamenetzky L."/>
            <person name="Keane J.A."/>
            <person name="Kiss F."/>
            <person name="Koziol U."/>
            <person name="Lambert O."/>
            <person name="Liu K."/>
            <person name="Luo X."/>
            <person name="Luo Y."/>
            <person name="Macchiaroli N."/>
            <person name="Nichol S."/>
            <person name="Paps J."/>
            <person name="Parkinson J."/>
            <person name="Pouchkina-Stantcheva N."/>
            <person name="Riddiford N."/>
            <person name="Rosenzvit M."/>
            <person name="Salinas G."/>
            <person name="Wasmuth J.D."/>
            <person name="Zamanian M."/>
            <person name="Zheng Y."/>
            <person name="Cai X."/>
            <person name="Soberon X."/>
            <person name="Olson P.D."/>
            <person name="Laclette J.P."/>
            <person name="Brehm K."/>
            <person name="Berriman M."/>
            <person name="Garciarrubio A."/>
            <person name="Bobes R.J."/>
            <person name="Fragoso G."/>
            <person name="Sanchez-Flores A."/>
            <person name="Estrada K."/>
            <person name="Cevallos M.A."/>
            <person name="Morett E."/>
            <person name="Gonzalez V."/>
            <person name="Portillo T."/>
            <person name="Ochoa-Leyva A."/>
            <person name="Jose M.V."/>
            <person name="Sciutto E."/>
            <person name="Landa A."/>
            <person name="Jimenez L."/>
            <person name="Valdes V."/>
            <person name="Carrero J.C."/>
            <person name="Larralde C."/>
            <person name="Morales-Montor J."/>
            <person name="Limon-Lason J."/>
            <person name="Soberon X."/>
            <person name="Laclette J.P."/>
        </authorList>
    </citation>
    <scope>NUCLEOTIDE SEQUENCE [LARGE SCALE GENOMIC DNA]</scope>
</reference>
<dbReference type="Proteomes" id="UP000017246">
    <property type="component" value="Unassembled WGS sequence"/>
</dbReference>
<sequence>MKRVDTWKSVFLLLLTPQLLRLRGFVQAYRRMSIAVNGSTVNPHYWYRQPPSGLPSWYSHSSTTFRNHKVFQLRFLTQSDVRCNDGTRAGISEETQLLQDTPFAGMSARKLQSFEQNFCASPPISRCDVSFWPIQTLAGRRKRRRRGSRRRERNYLSDYRKTTCQKSALMRFYSLTQEIEGSGRDRSLDSRRHTDRYYVRRSKDLKSRNWLIYLEGGWYCFDEATCISRQITNHALFSSRTWHMIRYIGGVLSWDDRINPNYHNYNTIFVPYCSSDLWTGKKRERTGGYYFHGSRILTAVIDDLLRQPEFIRVDKVVFSGSSAGGIGVMLNIDRLARRLRRGLRYRRWRQSTRNYSRLQISGLVDSAWFLHYPTYAQAYSGSCTSIYDCPPEEGILRGIGLWQPRIPRRCRMAQGKKNFWQCYLGPVIYSHLRTPTFIIQSLFDEAQLQMSRAILLTGGSYNKLAYIQNLGKAVAKSLDTVQGVFAPACTDHEILTTNHWAQLMVDSQSLHDTLKAWDAHLTRWRRYPDWYFHFQSSRCAYRGETGHSRSPDYSLQGTHQPHQLNSSMIFLSKLVAVLNRPKTDKSAMRGGREHATRRSPRDLLRTHSPFRFRVVDRCSLDVGPDDEVVVVGESFSAAVSGNLAAACAGRSHMTPLCNPSCRTLTHPHTMERLSVVSLYELYGVDSAQLAANIGVSVTQLKALPVKMQMQMLFCRPV</sequence>
<dbReference type="STRING" id="6211.A0A068Y747"/>
<accession>A0A068Y747</accession>
<dbReference type="eggNOG" id="KOG4287">
    <property type="taxonomic scope" value="Eukaryota"/>
</dbReference>
<evidence type="ECO:0000313" key="3">
    <source>
        <dbReference type="EMBL" id="CUT99431.1"/>
    </source>
</evidence>
<dbReference type="AlphaFoldDB" id="A0A068Y747"/>
<evidence type="ECO:0000256" key="1">
    <source>
        <dbReference type="ARBA" id="ARBA00010213"/>
    </source>
</evidence>
<reference evidence="3" key="2">
    <citation type="submission" date="2015-11" db="EMBL/GenBank/DDBJ databases">
        <authorList>
            <person name="Zhang Y."/>
            <person name="Guo Z."/>
        </authorList>
    </citation>
    <scope>NUCLEOTIDE SEQUENCE</scope>
</reference>
<dbReference type="PANTHER" id="PTHR21562">
    <property type="entry name" value="NOTUM-RELATED"/>
    <property type="match status" value="1"/>
</dbReference>
<dbReference type="InterPro" id="IPR004963">
    <property type="entry name" value="PAE/NOTUM"/>
</dbReference>
<keyword evidence="2" id="KW-0732">Signal</keyword>
<feature type="chain" id="PRO_5009741582" evidence="2">
    <location>
        <begin position="29"/>
        <end position="717"/>
    </location>
</feature>
<feature type="signal peptide" evidence="2">
    <location>
        <begin position="1"/>
        <end position="28"/>
    </location>
</feature>
<protein>
    <submittedName>
        <fullName evidence="3">Protein notum</fullName>
    </submittedName>
</protein>
<dbReference type="GO" id="GO:0016787">
    <property type="term" value="F:hydrolase activity"/>
    <property type="evidence" value="ECO:0007669"/>
    <property type="project" value="InterPro"/>
</dbReference>
<dbReference type="ESTHER" id="echmu-a0a068y747">
    <property type="family name" value="Pectinacetylesterase-Notum"/>
</dbReference>
<comment type="similarity">
    <text evidence="1">Belongs to the pectinacetylesterase family. Notum subfamily.</text>
</comment>
<dbReference type="PANTHER" id="PTHR21562:SF122">
    <property type="entry name" value="PALMITOLEOYL-PROTEIN CARBOXYLESTERASE NOTUM"/>
    <property type="match status" value="1"/>
</dbReference>
<evidence type="ECO:0000313" key="4">
    <source>
        <dbReference type="Proteomes" id="UP000017246"/>
    </source>
</evidence>